<dbReference type="PATRIC" id="fig|1006551.4.peg.1628"/>
<evidence type="ECO:0000256" key="4">
    <source>
        <dbReference type="ARBA" id="ARBA00022649"/>
    </source>
</evidence>
<dbReference type="GO" id="GO:0006276">
    <property type="term" value="P:plasmid maintenance"/>
    <property type="evidence" value="ECO:0007669"/>
    <property type="project" value="InterPro"/>
</dbReference>
<keyword evidence="6" id="KW-0804">Transcription</keyword>
<evidence type="ECO:0000256" key="3">
    <source>
        <dbReference type="ARBA" id="ARBA00022491"/>
    </source>
</evidence>
<proteinExistence type="inferred from homology"/>
<keyword evidence="4" id="KW-1277">Toxin-antitoxin system</keyword>
<evidence type="ECO:0000256" key="8">
    <source>
        <dbReference type="ARBA" id="ARBA00033135"/>
    </source>
</evidence>
<dbReference type="Pfam" id="PF01845">
    <property type="entry name" value="CcdB"/>
    <property type="match status" value="1"/>
</dbReference>
<dbReference type="SUPFAM" id="SSF50118">
    <property type="entry name" value="Cell growth inhibitor/plasmid maintenance toxic component"/>
    <property type="match status" value="1"/>
</dbReference>
<name>A0A0H3HAH0_KLEM8</name>
<organism evidence="9 10">
    <name type="scientific">Klebsiella michiganensis (strain ATCC 8724 / DSM 4798 / JCM 20051 / NBRC 3318 / NRRL B-199 / KCTC 1686 / BUCSAV 143 / CCM 1901)</name>
    <dbReference type="NCBI Taxonomy" id="1006551"/>
    <lineage>
        <taxon>Bacteria</taxon>
        <taxon>Pseudomonadati</taxon>
        <taxon>Pseudomonadota</taxon>
        <taxon>Gammaproteobacteria</taxon>
        <taxon>Enterobacterales</taxon>
        <taxon>Enterobacteriaceae</taxon>
        <taxon>Klebsiella/Raoultella group</taxon>
        <taxon>Klebsiella</taxon>
    </lineage>
</organism>
<protein>
    <recommendedName>
        <fullName evidence="2">Toxin CcdB</fullName>
    </recommendedName>
    <alternativeName>
        <fullName evidence="8">Cytotoxic protein CcdB</fullName>
    </alternativeName>
    <alternativeName>
        <fullName evidence="7">Protein LetD</fullName>
    </alternativeName>
</protein>
<dbReference type="InterPro" id="IPR002712">
    <property type="entry name" value="CcdB"/>
</dbReference>
<dbReference type="Proteomes" id="UP000007843">
    <property type="component" value="Chromosome"/>
</dbReference>
<comment type="similarity">
    <text evidence="1">Belongs to the CcdB toxin family.</text>
</comment>
<dbReference type="InterPro" id="IPR011067">
    <property type="entry name" value="Plasmid_toxin/cell-grow_inhib"/>
</dbReference>
<dbReference type="EMBL" id="CP003218">
    <property type="protein sequence ID" value="AEX03345.1"/>
    <property type="molecule type" value="Genomic_DNA"/>
</dbReference>
<dbReference type="RefSeq" id="WP_014227516.1">
    <property type="nucleotide sequence ID" value="NC_016612.1"/>
</dbReference>
<keyword evidence="5" id="KW-0805">Transcription regulation</keyword>
<sequence length="105" mass="11592">MEQYCAYENTGSGKKVFPYLINLQHPVANVLKHILVAPVIEQNQLPDTQPPTKICPVITIAGQTYIVMTHMMAGLPQKELGKRVADLTADRAALRDAIAFLINGY</sequence>
<keyword evidence="3" id="KW-0678">Repressor</keyword>
<reference evidence="9 10" key="1">
    <citation type="journal article" date="2012" name="J. Bacteriol.">
        <title>Complete genome sequence of Klebsiella oxytoca KCTC 1686, used in production of 2,3-butanediol.</title>
        <authorList>
            <person name="Shin S.H."/>
            <person name="Kim S."/>
            <person name="Kim J.Y."/>
            <person name="Lee S."/>
            <person name="Um Y."/>
            <person name="Oh M.K."/>
            <person name="Kim Y.R."/>
            <person name="Lee J."/>
            <person name="Yang K.S."/>
        </authorList>
    </citation>
    <scope>NUCLEOTIDE SEQUENCE [LARGE SCALE GENOMIC DNA]</scope>
    <source>
        <strain evidence="10">ATCC 8724 / DSM 4798 / JCM 20051 / NBRC 3318 / NRRL B-199 / KCTC 1686</strain>
    </source>
</reference>
<evidence type="ECO:0000313" key="9">
    <source>
        <dbReference type="EMBL" id="AEX03345.1"/>
    </source>
</evidence>
<evidence type="ECO:0000256" key="7">
    <source>
        <dbReference type="ARBA" id="ARBA00029628"/>
    </source>
</evidence>
<dbReference type="HOGENOM" id="CLU_158043_3_0_6"/>
<dbReference type="Gene3D" id="2.30.30.110">
    <property type="match status" value="1"/>
</dbReference>
<evidence type="ECO:0000256" key="5">
    <source>
        <dbReference type="ARBA" id="ARBA00023015"/>
    </source>
</evidence>
<evidence type="ECO:0000256" key="2">
    <source>
        <dbReference type="ARBA" id="ARBA00015075"/>
    </source>
</evidence>
<evidence type="ECO:0000313" key="10">
    <source>
        <dbReference type="Proteomes" id="UP000007843"/>
    </source>
</evidence>
<dbReference type="AlphaFoldDB" id="A0A0H3HAH0"/>
<evidence type="ECO:0000256" key="1">
    <source>
        <dbReference type="ARBA" id="ARBA00005230"/>
    </source>
</evidence>
<dbReference type="KEGG" id="kox:KOX_08085"/>
<accession>A0A0H3HAH0</accession>
<gene>
    <name evidence="9" type="ordered locus">KOX_08085</name>
</gene>
<dbReference type="GO" id="GO:0008657">
    <property type="term" value="F:DNA topoisomerase type II (double strand cut, ATP-hydrolyzing) inhibitor activity"/>
    <property type="evidence" value="ECO:0007669"/>
    <property type="project" value="InterPro"/>
</dbReference>
<evidence type="ECO:0000256" key="6">
    <source>
        <dbReference type="ARBA" id="ARBA00023163"/>
    </source>
</evidence>